<feature type="chain" id="PRO_5016698209" description="Cytochrome c domain-containing protein" evidence="1">
    <location>
        <begin position="20"/>
        <end position="390"/>
    </location>
</feature>
<keyword evidence="1" id="KW-0732">Signal</keyword>
<evidence type="ECO:0000256" key="1">
    <source>
        <dbReference type="SAM" id="SignalP"/>
    </source>
</evidence>
<protein>
    <recommendedName>
        <fullName evidence="4">Cytochrome c domain-containing protein</fullName>
    </recommendedName>
</protein>
<dbReference type="RefSeq" id="WP_115405945.1">
    <property type="nucleotide sequence ID" value="NZ_UGYV01000001.1"/>
</dbReference>
<feature type="signal peptide" evidence="1">
    <location>
        <begin position="1"/>
        <end position="19"/>
    </location>
</feature>
<accession>A0A380A6K3</accession>
<gene>
    <name evidence="2" type="ORF">NCTC10736_01637</name>
</gene>
<organism evidence="2 3">
    <name type="scientific">Shewanella morhuae</name>
    <dbReference type="NCBI Taxonomy" id="365591"/>
    <lineage>
        <taxon>Bacteria</taxon>
        <taxon>Pseudomonadati</taxon>
        <taxon>Pseudomonadota</taxon>
        <taxon>Gammaproteobacteria</taxon>
        <taxon>Alteromonadales</taxon>
        <taxon>Shewanellaceae</taxon>
        <taxon>Shewanella</taxon>
    </lineage>
</organism>
<evidence type="ECO:0000313" key="2">
    <source>
        <dbReference type="EMBL" id="SUI74402.1"/>
    </source>
</evidence>
<reference evidence="2 3" key="1">
    <citation type="submission" date="2018-06" db="EMBL/GenBank/DDBJ databases">
        <authorList>
            <consortium name="Pathogen Informatics"/>
            <person name="Doyle S."/>
        </authorList>
    </citation>
    <scope>NUCLEOTIDE SEQUENCE [LARGE SCALE GENOMIC DNA]</scope>
    <source>
        <strain evidence="2 3">NCTC10736</strain>
    </source>
</reference>
<dbReference type="EMBL" id="UGYV01000001">
    <property type="protein sequence ID" value="SUI74402.1"/>
    <property type="molecule type" value="Genomic_DNA"/>
</dbReference>
<name>A0A380A6K3_9GAMM</name>
<sequence length="390" mass="43174">MKKRLIFSSILAISCLVIACGGSDNQDVSTDSPTIPTVPTTPDSLCEHANGQVNWQALMAEDCPRLSQYGLFIDPSNPTTQPQTPGFDYQLATQLFSSYASKYRFIYLPAGQTMQYHAQEAFEFPIGAVLVKTFALPLDTAITGAANEVLIETRLLIRRTKGWTSLVYQWRQDEALLLTAGATVRSTLTNQGQTQTFDYTIPSRAECKICHQMNQDNSSQIIPIGLKAHLLNREVIYQGHKVNQLILWAEQGRLSSLADIKQVGKTYAIEDSSADLTSRAKGYLDVNCAHCHNAKGFASISGLRLGFYIDHTSYQYGICKQPPGWDGGAKGLDYDIIPGNAEHSILLYRQTLSEPKDRMPPIGRSLEHQEGVELIRQWIDSLAPNIGNCV</sequence>
<evidence type="ECO:0000313" key="3">
    <source>
        <dbReference type="Proteomes" id="UP000255061"/>
    </source>
</evidence>
<dbReference type="PROSITE" id="PS51257">
    <property type="entry name" value="PROKAR_LIPOPROTEIN"/>
    <property type="match status" value="1"/>
</dbReference>
<dbReference type="NCBIfam" id="TIGR03806">
    <property type="entry name" value="chp_HNE_0200"/>
    <property type="match status" value="1"/>
</dbReference>
<dbReference type="AlphaFoldDB" id="A0A380A6K3"/>
<evidence type="ECO:0008006" key="4">
    <source>
        <dbReference type="Google" id="ProtNLM"/>
    </source>
</evidence>
<proteinExistence type="predicted"/>
<dbReference type="Proteomes" id="UP000255061">
    <property type="component" value="Unassembled WGS sequence"/>
</dbReference>
<dbReference type="InterPro" id="IPR022269">
    <property type="entry name" value="SO_2930-like_C"/>
</dbReference>